<sequence length="151" mass="16188">MDQIRIVQDPASGQRPTSVEFEDLDVPGSGAQMLLSDLSQRVTCADDDFDALWFGRQRETPPGLDQVDASESLSVCLTAALVQIEDLLVATLVAELLGRDAHQRVAGNDCVPAGDRRIGLIHGLVASLSGDRRGDDGSLGGLRSRRTNHQP</sequence>
<gene>
    <name evidence="2" type="ORF">H074_36099</name>
</gene>
<proteinExistence type="predicted"/>
<comment type="caution">
    <text evidence="2">The sequence shown here is derived from an EMBL/GenBank/DDBJ whole genome shotgun (WGS) entry which is preliminary data.</text>
</comment>
<feature type="region of interest" description="Disordered" evidence="1">
    <location>
        <begin position="132"/>
        <end position="151"/>
    </location>
</feature>
<name>M2WSJ2_9PSEU</name>
<organism evidence="2 3">
    <name type="scientific">Amycolatopsis decaplanina DSM 44594</name>
    <dbReference type="NCBI Taxonomy" id="1284240"/>
    <lineage>
        <taxon>Bacteria</taxon>
        <taxon>Bacillati</taxon>
        <taxon>Actinomycetota</taxon>
        <taxon>Actinomycetes</taxon>
        <taxon>Pseudonocardiales</taxon>
        <taxon>Pseudonocardiaceae</taxon>
        <taxon>Amycolatopsis</taxon>
    </lineage>
</organism>
<evidence type="ECO:0000256" key="1">
    <source>
        <dbReference type="SAM" id="MobiDB-lite"/>
    </source>
</evidence>
<evidence type="ECO:0000313" key="2">
    <source>
        <dbReference type="EMBL" id="EME51721.1"/>
    </source>
</evidence>
<protein>
    <submittedName>
        <fullName evidence="2">Uncharacterized protein</fullName>
    </submittedName>
</protein>
<reference evidence="2 3" key="1">
    <citation type="journal article" date="2013" name="Genome Announc.">
        <title>Draft Genome Sequence of Amycolatopsis decaplanina Strain DSM 44594T.</title>
        <authorList>
            <person name="Kaur N."/>
            <person name="Kumar S."/>
            <person name="Bala M."/>
            <person name="Raghava G.P."/>
            <person name="Mayilraj S."/>
        </authorList>
    </citation>
    <scope>NUCLEOTIDE SEQUENCE [LARGE SCALE GENOMIC DNA]</scope>
    <source>
        <strain evidence="2 3">DSM 44594</strain>
    </source>
</reference>
<feature type="region of interest" description="Disordered" evidence="1">
    <location>
        <begin position="1"/>
        <end position="20"/>
    </location>
</feature>
<evidence type="ECO:0000313" key="3">
    <source>
        <dbReference type="Proteomes" id="UP000054226"/>
    </source>
</evidence>
<keyword evidence="3" id="KW-1185">Reference proteome</keyword>
<dbReference type="AlphaFoldDB" id="M2WSJ2"/>
<dbReference type="EMBL" id="AOHO01000078">
    <property type="protein sequence ID" value="EME51721.1"/>
    <property type="molecule type" value="Genomic_DNA"/>
</dbReference>
<accession>M2WSJ2</accession>
<dbReference type="Proteomes" id="UP000054226">
    <property type="component" value="Unassembled WGS sequence"/>
</dbReference>